<evidence type="ECO:0000313" key="2">
    <source>
        <dbReference type="EMBL" id="KJQ59362.1"/>
    </source>
</evidence>
<keyword evidence="1" id="KW-1133">Transmembrane helix</keyword>
<evidence type="ECO:0000256" key="1">
    <source>
        <dbReference type="SAM" id="Phobius"/>
    </source>
</evidence>
<keyword evidence="1" id="KW-0472">Membrane</keyword>
<feature type="transmembrane region" description="Helical" evidence="1">
    <location>
        <begin position="55"/>
        <end position="76"/>
    </location>
</feature>
<feature type="transmembrane region" description="Helical" evidence="1">
    <location>
        <begin position="150"/>
        <end position="166"/>
    </location>
</feature>
<protein>
    <recommendedName>
        <fullName evidence="4">Integral membrane protein</fullName>
    </recommendedName>
</protein>
<feature type="transmembrane region" description="Helical" evidence="1">
    <location>
        <begin position="12"/>
        <end position="32"/>
    </location>
</feature>
<evidence type="ECO:0000313" key="3">
    <source>
        <dbReference type="Proteomes" id="UP000033658"/>
    </source>
</evidence>
<sequence length="167" mass="19105">MKKASKVDYFAILHPLVLIILPAMAYLIWHMLKTILFTFLNLLIGKPIVKQDDSFLIVFFYICIAVFILYSVGFLAQLMLHICNSKESTLLPVWCMLTALILLVPTVENGRILSSGWTPYAYFLSIAAYIAYLFSKRPKVREGYRSNSKIRYATWTALILAIIVAFL</sequence>
<comment type="caution">
    <text evidence="2">The sequence shown here is derived from an EMBL/GenBank/DDBJ whole genome shotgun (WGS) entry which is preliminary data.</text>
</comment>
<name>A0AAW3H8I2_STRGN</name>
<feature type="transmembrane region" description="Helical" evidence="1">
    <location>
        <begin position="88"/>
        <end position="105"/>
    </location>
</feature>
<gene>
    <name evidence="2" type="ORF">TZ86_01215</name>
</gene>
<accession>A0AAW3H8I2</accession>
<evidence type="ECO:0008006" key="4">
    <source>
        <dbReference type="Google" id="ProtNLM"/>
    </source>
</evidence>
<dbReference type="Proteomes" id="UP000033658">
    <property type="component" value="Unassembled WGS sequence"/>
</dbReference>
<proteinExistence type="predicted"/>
<reference evidence="2 3" key="1">
    <citation type="submission" date="2015-02" db="EMBL/GenBank/DDBJ databases">
        <title>Evolution of amylase-binding proteins of oral streptococcal species.</title>
        <authorList>
            <person name="Haase E.M."/>
        </authorList>
    </citation>
    <scope>NUCLEOTIDE SEQUENCE [LARGE SCALE GENOMIC DNA]</scope>
    <source>
        <strain evidence="2 3">G9B</strain>
    </source>
</reference>
<organism evidence="2 3">
    <name type="scientific">Streptococcus gordonii</name>
    <dbReference type="NCBI Taxonomy" id="1302"/>
    <lineage>
        <taxon>Bacteria</taxon>
        <taxon>Bacillati</taxon>
        <taxon>Bacillota</taxon>
        <taxon>Bacilli</taxon>
        <taxon>Lactobacillales</taxon>
        <taxon>Streptococcaceae</taxon>
        <taxon>Streptococcus</taxon>
    </lineage>
</organism>
<feature type="transmembrane region" description="Helical" evidence="1">
    <location>
        <begin position="117"/>
        <end position="134"/>
    </location>
</feature>
<dbReference type="RefSeq" id="WP_045504357.1">
    <property type="nucleotide sequence ID" value="NZ_JAHZQE010000002.1"/>
</dbReference>
<keyword evidence="1" id="KW-0812">Transmembrane</keyword>
<dbReference type="AlphaFoldDB" id="A0AAW3H8I2"/>
<dbReference type="EMBL" id="JYGL01000001">
    <property type="protein sequence ID" value="KJQ59362.1"/>
    <property type="molecule type" value="Genomic_DNA"/>
</dbReference>